<gene>
    <name evidence="1" type="ORF">BGAL_0115g00250</name>
</gene>
<dbReference type="AlphaFoldDB" id="A0A4S8R0P1"/>
<reference evidence="1 2" key="1">
    <citation type="submission" date="2017-12" db="EMBL/GenBank/DDBJ databases">
        <title>Comparative genomics of Botrytis spp.</title>
        <authorList>
            <person name="Valero-Jimenez C.A."/>
            <person name="Tapia P."/>
            <person name="Veloso J."/>
            <person name="Silva-Moreno E."/>
            <person name="Staats M."/>
            <person name="Valdes J.H."/>
            <person name="Van Kan J.A.L."/>
        </authorList>
    </citation>
    <scope>NUCLEOTIDE SEQUENCE [LARGE SCALE GENOMIC DNA]</scope>
    <source>
        <strain evidence="1 2">MUCL435</strain>
    </source>
</reference>
<proteinExistence type="predicted"/>
<dbReference type="EMBL" id="PQXL01000115">
    <property type="protein sequence ID" value="THV51323.1"/>
    <property type="molecule type" value="Genomic_DNA"/>
</dbReference>
<organism evidence="1 2">
    <name type="scientific">Botrytis galanthina</name>
    <dbReference type="NCBI Taxonomy" id="278940"/>
    <lineage>
        <taxon>Eukaryota</taxon>
        <taxon>Fungi</taxon>
        <taxon>Dikarya</taxon>
        <taxon>Ascomycota</taxon>
        <taxon>Pezizomycotina</taxon>
        <taxon>Leotiomycetes</taxon>
        <taxon>Helotiales</taxon>
        <taxon>Sclerotiniaceae</taxon>
        <taxon>Botrytis</taxon>
    </lineage>
</organism>
<keyword evidence="2" id="KW-1185">Reference proteome</keyword>
<accession>A0A4S8R0P1</accession>
<dbReference type="Proteomes" id="UP000308671">
    <property type="component" value="Unassembled WGS sequence"/>
</dbReference>
<evidence type="ECO:0000313" key="1">
    <source>
        <dbReference type="EMBL" id="THV51323.1"/>
    </source>
</evidence>
<name>A0A4S8R0P1_9HELO</name>
<comment type="caution">
    <text evidence="1">The sequence shown here is derived from an EMBL/GenBank/DDBJ whole genome shotgun (WGS) entry which is preliminary data.</text>
</comment>
<sequence length="126" mass="13498">MRSPSALEYAERHSTVGDTNVASDAVLAKRKRVSDKPQNSVGAHSNVVNMLAPNFVTRALVDHAVRLSLKKSAALVAVPFCSLQCLAGRSRLSAVLIVQEQELVVIHKLSINAISMAKLVQSVPSL</sequence>
<evidence type="ECO:0000313" key="2">
    <source>
        <dbReference type="Proteomes" id="UP000308671"/>
    </source>
</evidence>
<protein>
    <submittedName>
        <fullName evidence="1">Uncharacterized protein</fullName>
    </submittedName>
</protein>